<dbReference type="Pfam" id="PF06439">
    <property type="entry name" value="3keto-disac_hyd"/>
    <property type="match status" value="2"/>
</dbReference>
<protein>
    <recommendedName>
        <fullName evidence="2">3-keto-alpha-glucoside-1,2-lyase/3-keto-2-hydroxy-glucal hydratase domain-containing protein</fullName>
    </recommendedName>
</protein>
<proteinExistence type="predicted"/>
<dbReference type="AlphaFoldDB" id="A0A518DTU3"/>
<keyword evidence="4" id="KW-1185">Reference proteome</keyword>
<organism evidence="3 4">
    <name type="scientific">Lignipirellula cremea</name>
    <dbReference type="NCBI Taxonomy" id="2528010"/>
    <lineage>
        <taxon>Bacteria</taxon>
        <taxon>Pseudomonadati</taxon>
        <taxon>Planctomycetota</taxon>
        <taxon>Planctomycetia</taxon>
        <taxon>Pirellulales</taxon>
        <taxon>Pirellulaceae</taxon>
        <taxon>Lignipirellula</taxon>
    </lineage>
</organism>
<keyword evidence="1" id="KW-0732">Signal</keyword>
<reference evidence="3 4" key="1">
    <citation type="submission" date="2019-02" db="EMBL/GenBank/DDBJ databases">
        <title>Deep-cultivation of Planctomycetes and their phenomic and genomic characterization uncovers novel biology.</title>
        <authorList>
            <person name="Wiegand S."/>
            <person name="Jogler M."/>
            <person name="Boedeker C."/>
            <person name="Pinto D."/>
            <person name="Vollmers J."/>
            <person name="Rivas-Marin E."/>
            <person name="Kohn T."/>
            <person name="Peeters S.H."/>
            <person name="Heuer A."/>
            <person name="Rast P."/>
            <person name="Oberbeckmann S."/>
            <person name="Bunk B."/>
            <person name="Jeske O."/>
            <person name="Meyerdierks A."/>
            <person name="Storesund J.E."/>
            <person name="Kallscheuer N."/>
            <person name="Luecker S."/>
            <person name="Lage O.M."/>
            <person name="Pohl T."/>
            <person name="Merkel B.J."/>
            <person name="Hornburger P."/>
            <person name="Mueller R.-W."/>
            <person name="Bruemmer F."/>
            <person name="Labrenz M."/>
            <person name="Spormann A.M."/>
            <person name="Op den Camp H."/>
            <person name="Overmann J."/>
            <person name="Amann R."/>
            <person name="Jetten M.S.M."/>
            <person name="Mascher T."/>
            <person name="Medema M.H."/>
            <person name="Devos D.P."/>
            <person name="Kaster A.-K."/>
            <person name="Ovreas L."/>
            <person name="Rohde M."/>
            <person name="Galperin M.Y."/>
            <person name="Jogler C."/>
        </authorList>
    </citation>
    <scope>NUCLEOTIDE SEQUENCE [LARGE SCALE GENOMIC DNA]</scope>
    <source>
        <strain evidence="3 4">Pla85_3_4</strain>
    </source>
</reference>
<gene>
    <name evidence="3" type="ORF">Pla8534_30760</name>
</gene>
<dbReference type="KEGG" id="lcre:Pla8534_30760"/>
<dbReference type="InterPro" id="IPR010496">
    <property type="entry name" value="AL/BT2_dom"/>
</dbReference>
<dbReference type="OrthoDB" id="257393at2"/>
<feature type="domain" description="3-keto-alpha-glucoside-1,2-lyase/3-keto-2-hydroxy-glucal hydratase" evidence="2">
    <location>
        <begin position="32"/>
        <end position="234"/>
    </location>
</feature>
<accession>A0A518DTU3</accession>
<dbReference type="Proteomes" id="UP000317648">
    <property type="component" value="Chromosome"/>
</dbReference>
<dbReference type="EMBL" id="CP036433">
    <property type="protein sequence ID" value="QDU95261.1"/>
    <property type="molecule type" value="Genomic_DNA"/>
</dbReference>
<sequence precursor="true">MVRLPLALLTPLILVAAALPAIAQENNQPPEGFQAIFNGKDLSGWHGMGHFDPRKLTAMDEEARAAKHAADLADAKEHWSVQDGDLVNDGHGAYLTTDASYGDIELWIDYKTVAKADSGIYLRATPQVQIWDTTEAGGKWKLGADKGSGSLWNNAPGSAGKDALELADKPFGEWNRFHVIQVGSVTTVWLNGKLVVDHAHMHNFWDRSSPLFASGPIQLQTHGGEIRWKNIFLREIPAEEANEMLAEYKDKGFKSIFNGKDLEGWEGAADNYEVVDGAIRCKKGKGGVLFTTATYGDFVARLEFQLPEGGNNGLAIRYPGTGNPAYSGMCELQVIDSEHPRYAKLDPRQYHASAYGMAAAKRGYLRPVGEWNFQEVTVQGSTIKVELNGYVILDTDLSKVTEFMANSPHPGKDLTEGHFGFAGHNDPVSFRNLSIKKLPASK</sequence>
<evidence type="ECO:0000313" key="3">
    <source>
        <dbReference type="EMBL" id="QDU95261.1"/>
    </source>
</evidence>
<evidence type="ECO:0000313" key="4">
    <source>
        <dbReference type="Proteomes" id="UP000317648"/>
    </source>
</evidence>
<name>A0A518DTU3_9BACT</name>
<evidence type="ECO:0000256" key="1">
    <source>
        <dbReference type="SAM" id="SignalP"/>
    </source>
</evidence>
<dbReference type="Gene3D" id="2.60.120.560">
    <property type="entry name" value="Exo-inulinase, domain 1"/>
    <property type="match status" value="2"/>
</dbReference>
<feature type="chain" id="PRO_5021918713" description="3-keto-alpha-glucoside-1,2-lyase/3-keto-2-hydroxy-glucal hydratase domain-containing protein" evidence="1">
    <location>
        <begin position="24"/>
        <end position="442"/>
    </location>
</feature>
<evidence type="ECO:0000259" key="2">
    <source>
        <dbReference type="Pfam" id="PF06439"/>
    </source>
</evidence>
<feature type="signal peptide" evidence="1">
    <location>
        <begin position="1"/>
        <end position="23"/>
    </location>
</feature>
<dbReference type="GO" id="GO:0016787">
    <property type="term" value="F:hydrolase activity"/>
    <property type="evidence" value="ECO:0007669"/>
    <property type="project" value="InterPro"/>
</dbReference>
<feature type="domain" description="3-keto-alpha-glucoside-1,2-lyase/3-keto-2-hydroxy-glucal hydratase" evidence="2">
    <location>
        <begin position="252"/>
        <end position="436"/>
    </location>
</feature>
<dbReference type="RefSeq" id="WP_145054020.1">
    <property type="nucleotide sequence ID" value="NZ_CP036433.1"/>
</dbReference>